<dbReference type="GO" id="GO:0016020">
    <property type="term" value="C:membrane"/>
    <property type="evidence" value="ECO:0007669"/>
    <property type="project" value="UniProtKB-SubCell"/>
</dbReference>
<dbReference type="PANTHER" id="PTHR24286">
    <property type="entry name" value="CYTOCHROME P450 26"/>
    <property type="match status" value="1"/>
</dbReference>
<keyword evidence="7 14" id="KW-1133">Transmembrane helix</keyword>
<dbReference type="InterPro" id="IPR017972">
    <property type="entry name" value="Cyt_P450_CS"/>
</dbReference>
<dbReference type="PROSITE" id="PS00086">
    <property type="entry name" value="CYTOCHROME_P450"/>
    <property type="match status" value="1"/>
</dbReference>
<organism evidence="15 16">
    <name type="scientific">Rhododendron griersonianum</name>
    <dbReference type="NCBI Taxonomy" id="479676"/>
    <lineage>
        <taxon>Eukaryota</taxon>
        <taxon>Viridiplantae</taxon>
        <taxon>Streptophyta</taxon>
        <taxon>Embryophyta</taxon>
        <taxon>Tracheophyta</taxon>
        <taxon>Spermatophyta</taxon>
        <taxon>Magnoliopsida</taxon>
        <taxon>eudicotyledons</taxon>
        <taxon>Gunneridae</taxon>
        <taxon>Pentapetalae</taxon>
        <taxon>asterids</taxon>
        <taxon>Ericales</taxon>
        <taxon>Ericaceae</taxon>
        <taxon>Ericoideae</taxon>
        <taxon>Rhodoreae</taxon>
        <taxon>Rhododendron</taxon>
    </lineage>
</organism>
<dbReference type="PANTHER" id="PTHR24286:SF44">
    <property type="entry name" value="3BETA,22ALPHA-DIHYDROXYSTEROID 3-DEHYDROGENASE"/>
    <property type="match status" value="1"/>
</dbReference>
<evidence type="ECO:0000256" key="7">
    <source>
        <dbReference type="ARBA" id="ARBA00022989"/>
    </source>
</evidence>
<evidence type="ECO:0000256" key="11">
    <source>
        <dbReference type="ARBA" id="ARBA00023136"/>
    </source>
</evidence>
<dbReference type="GO" id="GO:0004497">
    <property type="term" value="F:monooxygenase activity"/>
    <property type="evidence" value="ECO:0007669"/>
    <property type="project" value="UniProtKB-KW"/>
</dbReference>
<reference evidence="15" key="1">
    <citation type="submission" date="2020-08" db="EMBL/GenBank/DDBJ databases">
        <title>Plant Genome Project.</title>
        <authorList>
            <person name="Zhang R.-G."/>
        </authorList>
    </citation>
    <scope>NUCLEOTIDE SEQUENCE</scope>
    <source>
        <strain evidence="15">WSP0</strain>
        <tissue evidence="15">Leaf</tissue>
    </source>
</reference>
<dbReference type="Pfam" id="PF00067">
    <property type="entry name" value="p450"/>
    <property type="match status" value="1"/>
</dbReference>
<evidence type="ECO:0000256" key="2">
    <source>
        <dbReference type="ARBA" id="ARBA00004167"/>
    </source>
</evidence>
<keyword evidence="4 12" id="KW-0349">Heme</keyword>
<dbReference type="GO" id="GO:0005506">
    <property type="term" value="F:iron ion binding"/>
    <property type="evidence" value="ECO:0007669"/>
    <property type="project" value="InterPro"/>
</dbReference>
<evidence type="ECO:0000256" key="14">
    <source>
        <dbReference type="SAM" id="Phobius"/>
    </source>
</evidence>
<feature type="binding site" description="axial binding residue" evidence="12">
    <location>
        <position position="342"/>
    </location>
    <ligand>
        <name>heme</name>
        <dbReference type="ChEBI" id="CHEBI:30413"/>
    </ligand>
    <ligandPart>
        <name>Fe</name>
        <dbReference type="ChEBI" id="CHEBI:18248"/>
    </ligandPart>
</feature>
<dbReference type="Proteomes" id="UP000823749">
    <property type="component" value="Chromosome 3"/>
</dbReference>
<dbReference type="AlphaFoldDB" id="A0AAV6KYV7"/>
<evidence type="ECO:0000256" key="8">
    <source>
        <dbReference type="ARBA" id="ARBA00023002"/>
    </source>
</evidence>
<feature type="transmembrane region" description="Helical" evidence="14">
    <location>
        <begin position="6"/>
        <end position="24"/>
    </location>
</feature>
<evidence type="ECO:0000256" key="4">
    <source>
        <dbReference type="ARBA" id="ARBA00022617"/>
    </source>
</evidence>
<keyword evidence="9 12" id="KW-0408">Iron</keyword>
<accession>A0AAV6KYV7</accession>
<dbReference type="Gene3D" id="1.10.630.10">
    <property type="entry name" value="Cytochrome P450"/>
    <property type="match status" value="2"/>
</dbReference>
<dbReference type="GO" id="GO:0016132">
    <property type="term" value="P:brassinosteroid biosynthetic process"/>
    <property type="evidence" value="ECO:0007669"/>
    <property type="project" value="TreeGrafter"/>
</dbReference>
<dbReference type="PRINTS" id="PR00465">
    <property type="entry name" value="EP450IV"/>
</dbReference>
<comment type="subcellular location">
    <subcellularLocation>
        <location evidence="2">Membrane</location>
        <topology evidence="2">Single-pass membrane protein</topology>
    </subcellularLocation>
</comment>
<keyword evidence="8 13" id="KW-0560">Oxidoreductase</keyword>
<dbReference type="SUPFAM" id="SSF48264">
    <property type="entry name" value="Cytochrome P450"/>
    <property type="match status" value="1"/>
</dbReference>
<dbReference type="InterPro" id="IPR002403">
    <property type="entry name" value="Cyt_P450_E_grp-IV"/>
</dbReference>
<dbReference type="InterPro" id="IPR001128">
    <property type="entry name" value="Cyt_P450"/>
</dbReference>
<dbReference type="GO" id="GO:0020037">
    <property type="term" value="F:heme binding"/>
    <property type="evidence" value="ECO:0007669"/>
    <property type="project" value="InterPro"/>
</dbReference>
<dbReference type="InterPro" id="IPR036396">
    <property type="entry name" value="Cyt_P450_sf"/>
</dbReference>
<comment type="similarity">
    <text evidence="3 13">Belongs to the cytochrome P450 family.</text>
</comment>
<keyword evidence="10 13" id="KW-0503">Monooxygenase</keyword>
<evidence type="ECO:0000313" key="16">
    <source>
        <dbReference type="Proteomes" id="UP000823749"/>
    </source>
</evidence>
<evidence type="ECO:0000256" key="1">
    <source>
        <dbReference type="ARBA" id="ARBA00001971"/>
    </source>
</evidence>
<evidence type="ECO:0000256" key="13">
    <source>
        <dbReference type="RuleBase" id="RU000461"/>
    </source>
</evidence>
<evidence type="ECO:0000313" key="15">
    <source>
        <dbReference type="EMBL" id="KAG5557965.1"/>
    </source>
</evidence>
<dbReference type="GO" id="GO:0010268">
    <property type="term" value="P:brassinosteroid homeostasis"/>
    <property type="evidence" value="ECO:0007669"/>
    <property type="project" value="TreeGrafter"/>
</dbReference>
<evidence type="ECO:0000256" key="10">
    <source>
        <dbReference type="ARBA" id="ARBA00023033"/>
    </source>
</evidence>
<comment type="cofactor">
    <cofactor evidence="1 12">
        <name>heme</name>
        <dbReference type="ChEBI" id="CHEBI:30413"/>
    </cofactor>
</comment>
<proteinExistence type="inferred from homology"/>
<dbReference type="GO" id="GO:0016125">
    <property type="term" value="P:sterol metabolic process"/>
    <property type="evidence" value="ECO:0007669"/>
    <property type="project" value="TreeGrafter"/>
</dbReference>
<evidence type="ECO:0000256" key="9">
    <source>
        <dbReference type="ARBA" id="ARBA00023004"/>
    </source>
</evidence>
<evidence type="ECO:0000256" key="5">
    <source>
        <dbReference type="ARBA" id="ARBA00022692"/>
    </source>
</evidence>
<evidence type="ECO:0008006" key="17">
    <source>
        <dbReference type="Google" id="ProtNLM"/>
    </source>
</evidence>
<protein>
    <recommendedName>
        <fullName evidence="17">Cytochrome P450</fullName>
    </recommendedName>
</protein>
<name>A0AAV6KYV7_9ERIC</name>
<keyword evidence="5 14" id="KW-0812">Transmembrane</keyword>
<keyword evidence="11 14" id="KW-0472">Membrane</keyword>
<dbReference type="EMBL" id="JACTNZ010000003">
    <property type="protein sequence ID" value="KAG5557965.1"/>
    <property type="molecule type" value="Genomic_DNA"/>
</dbReference>
<evidence type="ECO:0000256" key="6">
    <source>
        <dbReference type="ARBA" id="ARBA00022723"/>
    </source>
</evidence>
<evidence type="ECO:0000256" key="3">
    <source>
        <dbReference type="ARBA" id="ARBA00010617"/>
    </source>
</evidence>
<comment type="caution">
    <text evidence="15">The sequence shown here is derived from an EMBL/GenBank/DDBJ whole genome shotgun (WGS) entry which is preliminary data.</text>
</comment>
<gene>
    <name evidence="15" type="ORF">RHGRI_008019</name>
</gene>
<sequence>MEYSTHFSFYLLTFSLPLLTFLLLRLHSSRLRRHLHIPPGTLGLPFLGETLQVMSAFKSSNPDTFIDDRVSRLGSPVFTSHVFGEPTVFSADHETNRFILMNEGKLFESSYPGSMTFALTVKQLMSLDSCEWTERLRKEYILVIEGFLTIPSPLFSTTYRRAVQARGKVAEALRMAVRERRKRENEGGERKKKDMLGALLDEEGSGDGLSEEEIVDFLVSILEEQDEIRSRKGKSEALQWNDYKSMSFTECVVNETLRVANISSGVFRRAMTDVDVKGEYNDHTSYTIPKGWIVFASSRAVHLNHDHFKDARTFDPWRWQAESRTENSINLFNPFGGGPRYCPGAELARVTLSVFLHHLVTQFSWVPAEEDKLVFWPTVRMQKGYPIIVQRLN</sequence>
<keyword evidence="6 12" id="KW-0479">Metal-binding</keyword>
<evidence type="ECO:0000256" key="12">
    <source>
        <dbReference type="PIRSR" id="PIRSR602403-1"/>
    </source>
</evidence>
<keyword evidence="16" id="KW-1185">Reference proteome</keyword>
<dbReference type="GO" id="GO:0016705">
    <property type="term" value="F:oxidoreductase activity, acting on paired donors, with incorporation or reduction of molecular oxygen"/>
    <property type="evidence" value="ECO:0007669"/>
    <property type="project" value="InterPro"/>
</dbReference>